<proteinExistence type="predicted"/>
<dbReference type="PANTHER" id="PTHR33112">
    <property type="entry name" value="DOMAIN PROTEIN, PUTATIVE-RELATED"/>
    <property type="match status" value="1"/>
</dbReference>
<evidence type="ECO:0000259" key="1">
    <source>
        <dbReference type="Pfam" id="PF06985"/>
    </source>
</evidence>
<sequence>MKTVKSNLQTRCEGITFDSSAATFQDATTITRKLGIKYLWVDALCIVQGDEDDWRRESMKMNYVYQHATVTITSEASPKSSIGIEDSMKPARRPSPMLPWALFCCESKSLQGKIYFRGNEEPSRGPLSNRAWTLQEEVLSPRIIRFAEQQVLWRCCSEAWSEWLPGRGRTFYWEYAETWWNTVQPFRKSDPGHEIIPSRNMSKVILDFWYMSIVNHYVSRQVTYPRDRLMALLGITREIQKYLPEPEFIAGIWAANIHSGLAWHAPVANAKAYPAYDAPSWSWTHLDYGAIRGVHCFLYEYWLVSSITPLAEISIEELRPVNKLGSASGRAALRMRSQCLPVCACKVPVAFFDQRSSSSQLDDHYQLGRVSQRKTDFIDRIGAKTLAEEPCDTADHKQSRCQYLYLQLLRYEPDPIEPNWSDEVPIPVIVALILKECGNKSNAEYQRVGRALIPTDPSRPFSWPVQELKVV</sequence>
<dbReference type="Pfam" id="PF06985">
    <property type="entry name" value="HET"/>
    <property type="match status" value="1"/>
</dbReference>
<gene>
    <name evidence="2" type="ORF">LTR97_004860</name>
</gene>
<name>A0AAN8A3L6_9PEZI</name>
<dbReference type="PANTHER" id="PTHR33112:SF16">
    <property type="entry name" value="HETEROKARYON INCOMPATIBILITY DOMAIN-CONTAINING PROTEIN"/>
    <property type="match status" value="1"/>
</dbReference>
<feature type="domain" description="Heterokaryon incompatibility" evidence="1">
    <location>
        <begin position="18"/>
        <end position="136"/>
    </location>
</feature>
<dbReference type="InterPro" id="IPR010730">
    <property type="entry name" value="HET"/>
</dbReference>
<dbReference type="EMBL" id="JAVRQU010000006">
    <property type="protein sequence ID" value="KAK5702042.1"/>
    <property type="molecule type" value="Genomic_DNA"/>
</dbReference>
<organism evidence="2 3">
    <name type="scientific">Elasticomyces elasticus</name>
    <dbReference type="NCBI Taxonomy" id="574655"/>
    <lineage>
        <taxon>Eukaryota</taxon>
        <taxon>Fungi</taxon>
        <taxon>Dikarya</taxon>
        <taxon>Ascomycota</taxon>
        <taxon>Pezizomycotina</taxon>
        <taxon>Dothideomycetes</taxon>
        <taxon>Dothideomycetidae</taxon>
        <taxon>Mycosphaerellales</taxon>
        <taxon>Teratosphaeriaceae</taxon>
        <taxon>Elasticomyces</taxon>
    </lineage>
</organism>
<reference evidence="2" key="1">
    <citation type="submission" date="2023-08" db="EMBL/GenBank/DDBJ databases">
        <title>Black Yeasts Isolated from many extreme environments.</title>
        <authorList>
            <person name="Coleine C."/>
            <person name="Stajich J.E."/>
            <person name="Selbmann L."/>
        </authorList>
    </citation>
    <scope>NUCLEOTIDE SEQUENCE</scope>
    <source>
        <strain evidence="2">CCFEE 5810</strain>
    </source>
</reference>
<evidence type="ECO:0000313" key="3">
    <source>
        <dbReference type="Proteomes" id="UP001310594"/>
    </source>
</evidence>
<accession>A0AAN8A3L6</accession>
<dbReference type="Proteomes" id="UP001310594">
    <property type="component" value="Unassembled WGS sequence"/>
</dbReference>
<dbReference type="AlphaFoldDB" id="A0AAN8A3L6"/>
<evidence type="ECO:0000313" key="2">
    <source>
        <dbReference type="EMBL" id="KAK5702042.1"/>
    </source>
</evidence>
<protein>
    <recommendedName>
        <fullName evidence="1">Heterokaryon incompatibility domain-containing protein</fullName>
    </recommendedName>
</protein>
<comment type="caution">
    <text evidence="2">The sequence shown here is derived from an EMBL/GenBank/DDBJ whole genome shotgun (WGS) entry which is preliminary data.</text>
</comment>